<evidence type="ECO:0000259" key="6">
    <source>
        <dbReference type="PROSITE" id="PS50850"/>
    </source>
</evidence>
<dbReference type="EMBL" id="CP001778">
    <property type="protein sequence ID" value="ADD45572.1"/>
    <property type="molecule type" value="Genomic_DNA"/>
</dbReference>
<dbReference type="Gene3D" id="1.20.1250.20">
    <property type="entry name" value="MFS general substrate transporter like domains"/>
    <property type="match status" value="2"/>
</dbReference>
<dbReference type="InterPro" id="IPR036259">
    <property type="entry name" value="MFS_trans_sf"/>
</dbReference>
<feature type="transmembrane region" description="Helical" evidence="5">
    <location>
        <begin position="309"/>
        <end position="329"/>
    </location>
</feature>
<feature type="transmembrane region" description="Helical" evidence="5">
    <location>
        <begin position="273"/>
        <end position="297"/>
    </location>
</feature>
<dbReference type="eggNOG" id="COG2814">
    <property type="taxonomic scope" value="Bacteria"/>
</dbReference>
<feature type="transmembrane region" description="Helical" evidence="5">
    <location>
        <begin position="20"/>
        <end position="42"/>
    </location>
</feature>
<evidence type="ECO:0000256" key="2">
    <source>
        <dbReference type="ARBA" id="ARBA00022692"/>
    </source>
</evidence>
<dbReference type="Pfam" id="PF07690">
    <property type="entry name" value="MFS_1"/>
    <property type="match status" value="1"/>
</dbReference>
<evidence type="ECO:0000313" key="8">
    <source>
        <dbReference type="Proteomes" id="UP000000844"/>
    </source>
</evidence>
<protein>
    <submittedName>
        <fullName evidence="7">Major facilitator superfamily MFS_1</fullName>
    </submittedName>
</protein>
<dbReference type="InterPro" id="IPR011701">
    <property type="entry name" value="MFS"/>
</dbReference>
<sequence>MCPVFLVGGLSVQIGQELHFTPSGLGLAVASYFTASALASFWAGRLVERMGSKFVAKAAILLAAGSLAAIAVAARDLTSLTLLLVLAGPANSLGQLSSNALLARKVPPKRRGLMFGVKQAAIPLSTTLAGLAVPIVALTVGWRWGFGVAAVLALLAWPVLPRTEEAGPQPGRPKPQLRPNATLVVISLAACLGATAANPVGSFIADYGVSQGMSESLSGLNLTLGGLAGVAARTTVGWMADRRDSGRLVMIAVMLAVGSAGLALLAAPGVWTIPIGTVAGFALGWAWPGLLNFAITLRYSQAPAAATGITQIGVYIGGGLGPLAFGALVDAWGYPVGWLTMAVLMLAGAVLMIVGRRMLLTTT</sequence>
<dbReference type="KEGG" id="sna:Snas_5945"/>
<dbReference type="InterPro" id="IPR020846">
    <property type="entry name" value="MFS_dom"/>
</dbReference>
<evidence type="ECO:0000256" key="1">
    <source>
        <dbReference type="ARBA" id="ARBA00004651"/>
    </source>
</evidence>
<feature type="transmembrane region" description="Helical" evidence="5">
    <location>
        <begin position="181"/>
        <end position="205"/>
    </location>
</feature>
<keyword evidence="3 5" id="KW-1133">Transmembrane helix</keyword>
<gene>
    <name evidence="7" type="ordered locus">Snas_5945</name>
</gene>
<dbReference type="PANTHER" id="PTHR23527:SF1">
    <property type="entry name" value="BLL3282 PROTEIN"/>
    <property type="match status" value="1"/>
</dbReference>
<keyword evidence="8" id="KW-1185">Reference proteome</keyword>
<feature type="transmembrane region" description="Helical" evidence="5">
    <location>
        <begin position="54"/>
        <end position="74"/>
    </location>
</feature>
<dbReference type="GO" id="GO:0022857">
    <property type="term" value="F:transmembrane transporter activity"/>
    <property type="evidence" value="ECO:0007669"/>
    <property type="project" value="InterPro"/>
</dbReference>
<reference evidence="7 8" key="1">
    <citation type="journal article" date="2009" name="Stand. Genomic Sci.">
        <title>Complete genome sequence of Stackebrandtia nassauensis type strain (LLR-40K-21).</title>
        <authorList>
            <person name="Munk C."/>
            <person name="Lapidus A."/>
            <person name="Copeland A."/>
            <person name="Jando M."/>
            <person name="Mayilraj S."/>
            <person name="Glavina Del Rio T."/>
            <person name="Nolan M."/>
            <person name="Chen F."/>
            <person name="Lucas S."/>
            <person name="Tice H."/>
            <person name="Cheng J.F."/>
            <person name="Han C."/>
            <person name="Detter J.C."/>
            <person name="Bruce D."/>
            <person name="Goodwin L."/>
            <person name="Chain P."/>
            <person name="Pitluck S."/>
            <person name="Goker M."/>
            <person name="Ovchinikova G."/>
            <person name="Pati A."/>
            <person name="Ivanova N."/>
            <person name="Mavromatis K."/>
            <person name="Chen A."/>
            <person name="Palaniappan K."/>
            <person name="Land M."/>
            <person name="Hauser L."/>
            <person name="Chang Y.J."/>
            <person name="Jeffries C.D."/>
            <person name="Bristow J."/>
            <person name="Eisen J.A."/>
            <person name="Markowitz V."/>
            <person name="Hugenholtz P."/>
            <person name="Kyrpides N.C."/>
            <person name="Klenk H.P."/>
        </authorList>
    </citation>
    <scope>NUCLEOTIDE SEQUENCE [LARGE SCALE GENOMIC DNA]</scope>
    <source>
        <strain evidence="8">DSM 44728 / CIP 108903 / NRRL B-16338 / NBRC 102104 / LLR-40K-21</strain>
    </source>
</reference>
<evidence type="ECO:0000256" key="3">
    <source>
        <dbReference type="ARBA" id="ARBA00022989"/>
    </source>
</evidence>
<dbReference type="PANTHER" id="PTHR23527">
    <property type="entry name" value="BLL3282 PROTEIN"/>
    <property type="match status" value="1"/>
</dbReference>
<feature type="domain" description="Major facilitator superfamily (MFS) profile" evidence="6">
    <location>
        <begin position="1"/>
        <end position="360"/>
    </location>
</feature>
<dbReference type="AlphaFoldDB" id="D3Q043"/>
<feature type="transmembrane region" description="Helical" evidence="5">
    <location>
        <begin position="115"/>
        <end position="136"/>
    </location>
</feature>
<dbReference type="Proteomes" id="UP000000844">
    <property type="component" value="Chromosome"/>
</dbReference>
<keyword evidence="2 5" id="KW-0812">Transmembrane</keyword>
<dbReference type="SUPFAM" id="SSF103473">
    <property type="entry name" value="MFS general substrate transporter"/>
    <property type="match status" value="1"/>
</dbReference>
<organism evidence="7 8">
    <name type="scientific">Stackebrandtia nassauensis (strain DSM 44728 / CIP 108903 / NRRL B-16338 / NBRC 102104 / LLR-40K-21)</name>
    <dbReference type="NCBI Taxonomy" id="446470"/>
    <lineage>
        <taxon>Bacteria</taxon>
        <taxon>Bacillati</taxon>
        <taxon>Actinomycetota</taxon>
        <taxon>Actinomycetes</taxon>
        <taxon>Glycomycetales</taxon>
        <taxon>Glycomycetaceae</taxon>
        <taxon>Stackebrandtia</taxon>
    </lineage>
</organism>
<proteinExistence type="predicted"/>
<feature type="transmembrane region" description="Helical" evidence="5">
    <location>
        <begin position="142"/>
        <end position="160"/>
    </location>
</feature>
<evidence type="ECO:0000256" key="4">
    <source>
        <dbReference type="ARBA" id="ARBA00023136"/>
    </source>
</evidence>
<dbReference type="GO" id="GO:0005886">
    <property type="term" value="C:plasma membrane"/>
    <property type="evidence" value="ECO:0007669"/>
    <property type="project" value="UniProtKB-SubCell"/>
</dbReference>
<feature type="transmembrane region" description="Helical" evidence="5">
    <location>
        <begin position="335"/>
        <end position="354"/>
    </location>
</feature>
<dbReference type="InterPro" id="IPR052952">
    <property type="entry name" value="MFS-Transporter"/>
</dbReference>
<accession>D3Q043</accession>
<dbReference type="PROSITE" id="PS50850">
    <property type="entry name" value="MFS"/>
    <property type="match status" value="1"/>
</dbReference>
<evidence type="ECO:0000313" key="7">
    <source>
        <dbReference type="EMBL" id="ADD45572.1"/>
    </source>
</evidence>
<evidence type="ECO:0000256" key="5">
    <source>
        <dbReference type="SAM" id="Phobius"/>
    </source>
</evidence>
<comment type="subcellular location">
    <subcellularLocation>
        <location evidence="1">Cell membrane</location>
        <topology evidence="1">Multi-pass membrane protein</topology>
    </subcellularLocation>
</comment>
<keyword evidence="4 5" id="KW-0472">Membrane</keyword>
<feature type="transmembrane region" description="Helical" evidence="5">
    <location>
        <begin position="248"/>
        <end position="267"/>
    </location>
</feature>
<dbReference type="HOGENOM" id="CLU_058822_0_0_11"/>
<name>D3Q043_STANL</name>